<dbReference type="GO" id="GO:0016705">
    <property type="term" value="F:oxidoreductase activity, acting on paired donors, with incorporation or reduction of molecular oxygen"/>
    <property type="evidence" value="ECO:0007669"/>
    <property type="project" value="InterPro"/>
</dbReference>
<organism evidence="3 4">
    <name type="scientific">Henosepilachna vigintioctopunctata</name>
    <dbReference type="NCBI Taxonomy" id="420089"/>
    <lineage>
        <taxon>Eukaryota</taxon>
        <taxon>Metazoa</taxon>
        <taxon>Ecdysozoa</taxon>
        <taxon>Arthropoda</taxon>
        <taxon>Hexapoda</taxon>
        <taxon>Insecta</taxon>
        <taxon>Pterygota</taxon>
        <taxon>Neoptera</taxon>
        <taxon>Endopterygota</taxon>
        <taxon>Coleoptera</taxon>
        <taxon>Polyphaga</taxon>
        <taxon>Cucujiformia</taxon>
        <taxon>Coccinelloidea</taxon>
        <taxon>Coccinellidae</taxon>
        <taxon>Epilachninae</taxon>
        <taxon>Epilachnini</taxon>
        <taxon>Henosepilachna</taxon>
    </lineage>
</organism>
<comment type="caution">
    <text evidence="3">The sequence shown here is derived from an EMBL/GenBank/DDBJ whole genome shotgun (WGS) entry which is preliminary data.</text>
</comment>
<evidence type="ECO:0000313" key="4">
    <source>
        <dbReference type="Proteomes" id="UP001431783"/>
    </source>
</evidence>
<keyword evidence="2" id="KW-1133">Transmembrane helix</keyword>
<keyword evidence="1" id="KW-0560">Oxidoreductase</keyword>
<evidence type="ECO:0000313" key="3">
    <source>
        <dbReference type="EMBL" id="KAK9883865.1"/>
    </source>
</evidence>
<feature type="transmembrane region" description="Helical" evidence="2">
    <location>
        <begin position="6"/>
        <end position="23"/>
    </location>
</feature>
<protein>
    <recommendedName>
        <fullName evidence="5">Cytochrome P450</fullName>
    </recommendedName>
</protein>
<accession>A0AAW1UV66</accession>
<dbReference type="AlphaFoldDB" id="A0AAW1UV66"/>
<keyword evidence="2" id="KW-0472">Membrane</keyword>
<dbReference type="GO" id="GO:0005506">
    <property type="term" value="F:iron ion binding"/>
    <property type="evidence" value="ECO:0007669"/>
    <property type="project" value="InterPro"/>
</dbReference>
<reference evidence="3 4" key="1">
    <citation type="submission" date="2023-03" db="EMBL/GenBank/DDBJ databases">
        <title>Genome insight into feeding habits of ladybird beetles.</title>
        <authorList>
            <person name="Li H.-S."/>
            <person name="Huang Y.-H."/>
            <person name="Pang H."/>
        </authorList>
    </citation>
    <scope>NUCLEOTIDE SEQUENCE [LARGE SCALE GENOMIC DNA]</scope>
    <source>
        <strain evidence="3">SYSU_2023b</strain>
        <tissue evidence="3">Whole body</tissue>
    </source>
</reference>
<dbReference type="EMBL" id="JARQZJ010000092">
    <property type="protein sequence ID" value="KAK9883865.1"/>
    <property type="molecule type" value="Genomic_DNA"/>
</dbReference>
<dbReference type="GO" id="GO:0020037">
    <property type="term" value="F:heme binding"/>
    <property type="evidence" value="ECO:0007669"/>
    <property type="project" value="InterPro"/>
</dbReference>
<evidence type="ECO:0000256" key="2">
    <source>
        <dbReference type="SAM" id="Phobius"/>
    </source>
</evidence>
<dbReference type="SUPFAM" id="SSF48264">
    <property type="entry name" value="Cytochrome P450"/>
    <property type="match status" value="1"/>
</dbReference>
<dbReference type="GO" id="GO:0004497">
    <property type="term" value="F:monooxygenase activity"/>
    <property type="evidence" value="ECO:0007669"/>
    <property type="project" value="UniProtKB-KW"/>
</dbReference>
<keyword evidence="4" id="KW-1185">Reference proteome</keyword>
<evidence type="ECO:0000256" key="1">
    <source>
        <dbReference type="ARBA" id="ARBA00023033"/>
    </source>
</evidence>
<proteinExistence type="predicted"/>
<name>A0AAW1UV66_9CUCU</name>
<sequence length="102" mass="12584">MFIFNIIFSIFCFVVLRTVFLNIREWNRRRNIINRLPGPKGLPILGNYLEFRGDLKNVFKKMRIYALRNNHHKILRGWMMHFPIIYFFVLMKLRKFSQTQYI</sequence>
<keyword evidence="2" id="KW-0812">Transmembrane</keyword>
<gene>
    <name evidence="3" type="ORF">WA026_004805</name>
</gene>
<evidence type="ECO:0008006" key="5">
    <source>
        <dbReference type="Google" id="ProtNLM"/>
    </source>
</evidence>
<dbReference type="Proteomes" id="UP001431783">
    <property type="component" value="Unassembled WGS sequence"/>
</dbReference>
<keyword evidence="1" id="KW-0503">Monooxygenase</keyword>
<dbReference type="InterPro" id="IPR036396">
    <property type="entry name" value="Cyt_P450_sf"/>
</dbReference>
<feature type="transmembrane region" description="Helical" evidence="2">
    <location>
        <begin position="74"/>
        <end position="93"/>
    </location>
</feature>